<dbReference type="Pfam" id="PF08149">
    <property type="entry name" value="BING4CT"/>
    <property type="match status" value="1"/>
</dbReference>
<dbReference type="InterPro" id="IPR036322">
    <property type="entry name" value="WD40_repeat_dom_sf"/>
</dbReference>
<evidence type="ECO:0000256" key="4">
    <source>
        <dbReference type="ARBA" id="ARBA00022737"/>
    </source>
</evidence>
<feature type="compositionally biased region" description="Low complexity" evidence="7">
    <location>
        <begin position="98"/>
        <end position="115"/>
    </location>
</feature>
<keyword evidence="8" id="KW-1133">Transmembrane helix</keyword>
<dbReference type="Proteomes" id="UP000694563">
    <property type="component" value="Unassembled WGS sequence"/>
</dbReference>
<dbReference type="FunFam" id="2.130.10.10:FF:000378">
    <property type="entry name" value="U3 small nucleolar RNA-associated protein 7"/>
    <property type="match status" value="1"/>
</dbReference>
<keyword evidence="8" id="KW-0472">Membrane</keyword>
<name>A0A8C3V7A7_CATUS</name>
<evidence type="ECO:0000256" key="5">
    <source>
        <dbReference type="ARBA" id="ARBA00023242"/>
    </source>
</evidence>
<keyword evidence="2" id="KW-0698">rRNA processing</keyword>
<evidence type="ECO:0000259" key="9">
    <source>
        <dbReference type="SMART" id="SM01033"/>
    </source>
</evidence>
<dbReference type="GO" id="GO:0030686">
    <property type="term" value="C:90S preribosome"/>
    <property type="evidence" value="ECO:0007669"/>
    <property type="project" value="TreeGrafter"/>
</dbReference>
<dbReference type="GO" id="GO:0032040">
    <property type="term" value="C:small-subunit processome"/>
    <property type="evidence" value="ECO:0007669"/>
    <property type="project" value="TreeGrafter"/>
</dbReference>
<feature type="domain" description="BING4 C-terminal" evidence="9">
    <location>
        <begin position="371"/>
        <end position="413"/>
    </location>
</feature>
<protein>
    <recommendedName>
        <fullName evidence="9">BING4 C-terminal domain-containing protein</fullName>
    </recommendedName>
</protein>
<reference evidence="10" key="2">
    <citation type="submission" date="2025-09" db="UniProtKB">
        <authorList>
            <consortium name="Ensembl"/>
        </authorList>
    </citation>
    <scope>IDENTIFICATION</scope>
</reference>
<feature type="compositionally biased region" description="Low complexity" evidence="7">
    <location>
        <begin position="55"/>
        <end position="78"/>
    </location>
</feature>
<feature type="repeat" description="WD" evidence="6">
    <location>
        <begin position="290"/>
        <end position="331"/>
    </location>
</feature>
<dbReference type="Ensembl" id="ENSCUST00005025806.1">
    <property type="protein sequence ID" value="ENSCUSP00005024927.1"/>
    <property type="gene ID" value="ENSCUSG00005015525.1"/>
</dbReference>
<feature type="region of interest" description="Disordered" evidence="7">
    <location>
        <begin position="46"/>
        <end position="133"/>
    </location>
</feature>
<dbReference type="SMART" id="SM00320">
    <property type="entry name" value="WD40"/>
    <property type="match status" value="4"/>
</dbReference>
<dbReference type="SMART" id="SM01033">
    <property type="entry name" value="BING4CT"/>
    <property type="match status" value="1"/>
</dbReference>
<dbReference type="PROSITE" id="PS50082">
    <property type="entry name" value="WD_REPEATS_2"/>
    <property type="match status" value="1"/>
</dbReference>
<evidence type="ECO:0000313" key="10">
    <source>
        <dbReference type="Ensembl" id="ENSCUSP00005024927.1"/>
    </source>
</evidence>
<keyword evidence="11" id="KW-1185">Reference proteome</keyword>
<evidence type="ECO:0000256" key="7">
    <source>
        <dbReference type="SAM" id="MobiDB-lite"/>
    </source>
</evidence>
<dbReference type="InterPro" id="IPR015943">
    <property type="entry name" value="WD40/YVTN_repeat-like_dom_sf"/>
</dbReference>
<dbReference type="InterPro" id="IPR001680">
    <property type="entry name" value="WD40_rpt"/>
</dbReference>
<reference evidence="10" key="1">
    <citation type="submission" date="2025-08" db="UniProtKB">
        <authorList>
            <consortium name="Ensembl"/>
        </authorList>
    </citation>
    <scope>IDENTIFICATION</scope>
</reference>
<feature type="compositionally biased region" description="Pro residues" evidence="7">
    <location>
        <begin position="116"/>
        <end position="132"/>
    </location>
</feature>
<dbReference type="InterPro" id="IPR040315">
    <property type="entry name" value="WDR46/Utp7"/>
</dbReference>
<proteinExistence type="predicted"/>
<dbReference type="InterPro" id="IPR012952">
    <property type="entry name" value="BING4_C_dom"/>
</dbReference>
<dbReference type="PANTHER" id="PTHR14085:SF3">
    <property type="entry name" value="WD REPEAT-CONTAINING PROTEIN 46"/>
    <property type="match status" value="1"/>
</dbReference>
<comment type="subcellular location">
    <subcellularLocation>
        <location evidence="1">Nucleus</location>
        <location evidence="1">Nucleolus</location>
    </subcellularLocation>
</comment>
<evidence type="ECO:0000256" key="8">
    <source>
        <dbReference type="SAM" id="Phobius"/>
    </source>
</evidence>
<feature type="transmembrane region" description="Helical" evidence="8">
    <location>
        <begin position="411"/>
        <end position="431"/>
    </location>
</feature>
<keyword evidence="8" id="KW-0812">Transmembrane</keyword>
<keyword evidence="4" id="KW-0677">Repeat</keyword>
<organism evidence="10 11">
    <name type="scientific">Catharus ustulatus</name>
    <name type="common">Russet-backed thrush</name>
    <name type="synonym">Hylocichla ustulatus</name>
    <dbReference type="NCBI Taxonomy" id="91951"/>
    <lineage>
        <taxon>Eukaryota</taxon>
        <taxon>Metazoa</taxon>
        <taxon>Chordata</taxon>
        <taxon>Craniata</taxon>
        <taxon>Vertebrata</taxon>
        <taxon>Euteleostomi</taxon>
        <taxon>Archelosauria</taxon>
        <taxon>Archosauria</taxon>
        <taxon>Dinosauria</taxon>
        <taxon>Saurischia</taxon>
        <taxon>Theropoda</taxon>
        <taxon>Coelurosauria</taxon>
        <taxon>Aves</taxon>
        <taxon>Neognathae</taxon>
        <taxon>Neoaves</taxon>
        <taxon>Telluraves</taxon>
        <taxon>Australaves</taxon>
        <taxon>Passeriformes</taxon>
        <taxon>Turdidae</taxon>
        <taxon>Catharus</taxon>
    </lineage>
</organism>
<evidence type="ECO:0000256" key="2">
    <source>
        <dbReference type="ARBA" id="ARBA00022552"/>
    </source>
</evidence>
<dbReference type="SUPFAM" id="SSF50978">
    <property type="entry name" value="WD40 repeat-like"/>
    <property type="match status" value="1"/>
</dbReference>
<evidence type="ECO:0000256" key="3">
    <source>
        <dbReference type="ARBA" id="ARBA00022574"/>
    </source>
</evidence>
<evidence type="ECO:0000256" key="1">
    <source>
        <dbReference type="ARBA" id="ARBA00004604"/>
    </source>
</evidence>
<keyword evidence="3 6" id="KW-0853">WD repeat</keyword>
<dbReference type="PANTHER" id="PTHR14085">
    <property type="entry name" value="WD-REPEAT PROTEIN BING4"/>
    <property type="match status" value="1"/>
</dbReference>
<dbReference type="AlphaFoldDB" id="A0A8C3V7A7"/>
<keyword evidence="5" id="KW-0539">Nucleus</keyword>
<dbReference type="GO" id="GO:0000462">
    <property type="term" value="P:maturation of SSU-rRNA from tricistronic rRNA transcript (SSU-rRNA, 5.8S rRNA, LSU-rRNA)"/>
    <property type="evidence" value="ECO:0007669"/>
    <property type="project" value="TreeGrafter"/>
</dbReference>
<evidence type="ECO:0000256" key="6">
    <source>
        <dbReference type="PROSITE-ProRule" id="PRU00221"/>
    </source>
</evidence>
<accession>A0A8C3V7A7</accession>
<dbReference type="PROSITE" id="PS50294">
    <property type="entry name" value="WD_REPEATS_REGION"/>
    <property type="match status" value="1"/>
</dbReference>
<dbReference type="Gene3D" id="2.130.10.10">
    <property type="entry name" value="YVTN repeat-like/Quinoprotein amine dehydrogenase"/>
    <property type="match status" value="1"/>
</dbReference>
<evidence type="ECO:0000313" key="11">
    <source>
        <dbReference type="Proteomes" id="UP000694563"/>
    </source>
</evidence>
<sequence length="460" mass="50149">MDQYRPVWTSINQYRLEWSSSSSLPVLPVHPSSSQFIPVPPSPSQFIPTPSQSIPVHSHSLPVHPSPSHSLPVHPSPSQFIPVHPTPSQFIPVPPSPSQSLPVPSQSIPVPSQSIPVPPSPSQSIPVPPSPPQCSQLPQFTRRHLLLGGLRGHVAALDWAQRRLLSEFSTMEPVRDLCWLHCESLLAVAQRRWLHVYDSQGLELHVLRGLAGILRLQFLPFHFLLAAVSELGLLHFLDVSVGREVAALRTRSGRAAAMAQNPASGVVALGHSNGTVSLWAPSVAEPLARILAHSGAVRATAIDGSGSLLATAGLDRQIRVFDLRSLGELQSWGVPVGASELGFSQRGLLAAAAGDLVQIYPRLSPGSPPRPFLQHRAPKPPQGLQFCPFEDVLGVGHGLGFSSILVPGGKLGIWGHLGIFLGFFGIFWGFFWEFWGVFGDFLGFFGGFFEIFWWIFWDFW</sequence>
<dbReference type="Pfam" id="PF00400">
    <property type="entry name" value="WD40"/>
    <property type="match status" value="1"/>
</dbReference>
<feature type="transmembrane region" description="Helical" evidence="8">
    <location>
        <begin position="438"/>
        <end position="457"/>
    </location>
</feature>